<keyword evidence="2" id="KW-0472">Membrane</keyword>
<name>A0A1A9AQP5_PLAOA</name>
<feature type="compositionally biased region" description="Polar residues" evidence="1">
    <location>
        <begin position="598"/>
        <end position="608"/>
    </location>
</feature>
<evidence type="ECO:0000313" key="4">
    <source>
        <dbReference type="EMBL" id="SBT58560.1"/>
    </source>
</evidence>
<keyword evidence="2" id="KW-0812">Transmembrane</keyword>
<feature type="compositionally biased region" description="Low complexity" evidence="1">
    <location>
        <begin position="368"/>
        <end position="405"/>
    </location>
</feature>
<dbReference type="EMBL" id="FLRE01002406">
    <property type="protein sequence ID" value="SBT58560.1"/>
    <property type="molecule type" value="Genomic_DNA"/>
</dbReference>
<feature type="region of interest" description="Disordered" evidence="1">
    <location>
        <begin position="368"/>
        <end position="474"/>
    </location>
</feature>
<dbReference type="Proteomes" id="UP000078550">
    <property type="component" value="Unassembled WGS sequence"/>
</dbReference>
<feature type="transmembrane region" description="Helical" evidence="2">
    <location>
        <begin position="636"/>
        <end position="659"/>
    </location>
</feature>
<feature type="domain" description="Schizont-infected cell agglutination C-terminal" evidence="3">
    <location>
        <begin position="708"/>
        <end position="780"/>
    </location>
</feature>
<proteinExistence type="predicted"/>
<feature type="compositionally biased region" description="Low complexity" evidence="1">
    <location>
        <begin position="443"/>
        <end position="465"/>
    </location>
</feature>
<dbReference type="AlphaFoldDB" id="A0A1A9AQP5"/>
<evidence type="ECO:0000256" key="1">
    <source>
        <dbReference type="SAM" id="MobiDB-lite"/>
    </source>
</evidence>
<dbReference type="Pfam" id="PF12879">
    <property type="entry name" value="SICA_C"/>
    <property type="match status" value="1"/>
</dbReference>
<feature type="compositionally biased region" description="Gly residues" evidence="1">
    <location>
        <begin position="247"/>
        <end position="257"/>
    </location>
</feature>
<feature type="region of interest" description="Disordered" evidence="1">
    <location>
        <begin position="544"/>
        <end position="608"/>
    </location>
</feature>
<feature type="compositionally biased region" description="Polar residues" evidence="1">
    <location>
        <begin position="569"/>
        <end position="588"/>
    </location>
</feature>
<reference evidence="5" key="1">
    <citation type="submission" date="2016-05" db="EMBL/GenBank/DDBJ databases">
        <authorList>
            <person name="Naeem Raeece"/>
        </authorList>
    </citation>
    <scope>NUCLEOTIDE SEQUENCE [LARGE SCALE GENOMIC DNA]</scope>
</reference>
<feature type="region of interest" description="Disordered" evidence="1">
    <location>
        <begin position="211"/>
        <end position="334"/>
    </location>
</feature>
<keyword evidence="2" id="KW-1133">Transmembrane helix</keyword>
<evidence type="ECO:0000256" key="2">
    <source>
        <dbReference type="SAM" id="Phobius"/>
    </source>
</evidence>
<evidence type="ECO:0000313" key="5">
    <source>
        <dbReference type="Proteomes" id="UP000078550"/>
    </source>
</evidence>
<dbReference type="InterPro" id="IPR024288">
    <property type="entry name" value="SICA_C"/>
</dbReference>
<accession>A0A1A9AQP5</accession>
<feature type="compositionally biased region" description="Basic and acidic residues" evidence="1">
    <location>
        <begin position="258"/>
        <end position="271"/>
    </location>
</feature>
<sequence length="971" mass="109870">MQNYICSNVSYSVTKMVDSLGYTTHLRNIPIEVFLDMIEGDIKKLIRKYGHKNCGLMHEELCEKIQTTVTTEKTHIFKHMDEYGQQKLNREWRSKKNEFFKKLFEEEEFINVCYPLKEKGNQNLQKLKLKHIEFCKEKDLRRSTIGNNPEYSVCRQYNVWIETEKASFTREFLKIVSKSNIQTVKKYFITKKHPGGHDPLLTYRNSKLDCSKYKSPSSSHPQIPLQKAHPDNLHLPTAPAVRKESQGIGGKSIPGGERGTEKEKSDAKILPKTEPAASDSLISPVSKTKVHGTPNGKRTDLNAKGTGPPVNAQAPTVKPTEATDTQAQSHEQLPEPTISISHTDSSAAKVLNPPASVIIGKDTGVTASTTSDTSGATHSTENVQSSLSSDLSLVQSQPQLPPVDLGTANNSKEPTPDPAIKSPDSDIPPTTALDPGLASVPEAASNSSASGTSSTMVSTTTDSTAGSPPAHDSLLITVPSQSTTTAVSVIGTQPVSIVTGNAITTKESENSKAPIKTISDPHYLTSVSTKKQDDSIAQSIVDPSHDPQIPAPPGTAIQLPTLSPGMSPDVSSAVHSVVNNPDSPNIGVSQRDAPPHSKGTTLDSNTPLQNVTYPSEKPSIAPTEFPPLMNIIPTTLILLATLTILFLLYKYTPFGLFLGRRRRKKKDLRTVFEIPEESTYESPNETIHEWDDHLGKQIMENDVYVKLQKINRYKKEMQKKKKKRDTTLIEVHMEILEECKNDEWELYKGDFLEICLQEFINEKNRTEANWPNAELTVNNIKNDKIIQDAEEKEILWNFWMDNYRNILESWKSEEWFQNLKNEWKKERQKNQNKIDKIEENTLKESEMISIECEKDIWKKWILKQATLIEMFKQEDWFKSLIAEQYKEEDNYEINEYINVLNTNMNEFEKGKKYHEFFRKKNIINKLMVQMHMMVLEECKKEEIIENKELCIDNYIQNIHKKNNYDEKSNIP</sequence>
<evidence type="ECO:0000259" key="3">
    <source>
        <dbReference type="Pfam" id="PF12879"/>
    </source>
</evidence>
<feature type="compositionally biased region" description="Polar residues" evidence="1">
    <location>
        <begin position="322"/>
        <end position="331"/>
    </location>
</feature>
<protein>
    <submittedName>
        <fullName evidence="4">STP1 protein</fullName>
    </submittedName>
</protein>
<gene>
    <name evidence="4" type="ORF">POVWA2_085530</name>
</gene>
<organism evidence="4 5">
    <name type="scientific">Plasmodium ovale wallikeri</name>
    <dbReference type="NCBI Taxonomy" id="864142"/>
    <lineage>
        <taxon>Eukaryota</taxon>
        <taxon>Sar</taxon>
        <taxon>Alveolata</taxon>
        <taxon>Apicomplexa</taxon>
        <taxon>Aconoidasida</taxon>
        <taxon>Haemosporida</taxon>
        <taxon>Plasmodiidae</taxon>
        <taxon>Plasmodium</taxon>
        <taxon>Plasmodium (Plasmodium)</taxon>
    </lineage>
</organism>